<dbReference type="PATRIC" id="fig|1408103.3.peg.1879"/>
<dbReference type="AlphaFoldDB" id="A0A0M2T035"/>
<protein>
    <submittedName>
        <fullName evidence="3">Membrane protein</fullName>
    </submittedName>
</protein>
<dbReference type="GO" id="GO:0016052">
    <property type="term" value="P:carbohydrate catabolic process"/>
    <property type="evidence" value="ECO:0007669"/>
    <property type="project" value="TreeGrafter"/>
</dbReference>
<gene>
    <name evidence="3" type="ORF">WQ57_08340</name>
</gene>
<dbReference type="InterPro" id="IPR047194">
    <property type="entry name" value="CwlT-like_lysozyme"/>
</dbReference>
<keyword evidence="1" id="KW-1133">Transmembrane helix</keyword>
<dbReference type="PANTHER" id="PTHR34135">
    <property type="entry name" value="LYSOZYME"/>
    <property type="match status" value="1"/>
</dbReference>
<dbReference type="OrthoDB" id="9813368at2"/>
<keyword evidence="1" id="KW-0472">Membrane</keyword>
<feature type="transmembrane region" description="Helical" evidence="1">
    <location>
        <begin position="12"/>
        <end position="32"/>
    </location>
</feature>
<comment type="caution">
    <text evidence="3">The sequence shown here is derived from an EMBL/GenBank/DDBJ whole genome shotgun (WGS) entry which is preliminary data.</text>
</comment>
<dbReference type="Pfam" id="PF13702">
    <property type="entry name" value="Lysozyme_like"/>
    <property type="match status" value="1"/>
</dbReference>
<name>A0A0M2T035_9BACI</name>
<dbReference type="EMBL" id="LAYY01000007">
    <property type="protein sequence ID" value="KKK38592.1"/>
    <property type="molecule type" value="Genomic_DNA"/>
</dbReference>
<evidence type="ECO:0000313" key="3">
    <source>
        <dbReference type="EMBL" id="KKK38592.1"/>
    </source>
</evidence>
<dbReference type="Gene3D" id="1.10.530.10">
    <property type="match status" value="1"/>
</dbReference>
<dbReference type="SUPFAM" id="SSF53955">
    <property type="entry name" value="Lysozyme-like"/>
    <property type="match status" value="1"/>
</dbReference>
<accession>A0A0M2T035</accession>
<reference evidence="3 4" key="1">
    <citation type="submission" date="2015-04" db="EMBL/GenBank/DDBJ databases">
        <title>Taxonomic description and genome sequence of Bacillus campisalis sp. nov., a novel member of the genus Bacillus isolated from solar saltern.</title>
        <authorList>
            <person name="Mathan Kumar R."/>
            <person name="Kaur G."/>
            <person name="Kumar A."/>
            <person name="Singh N.K."/>
            <person name="Kaur N."/>
            <person name="Kumar N."/>
            <person name="Mayilraj S."/>
        </authorList>
    </citation>
    <scope>NUCLEOTIDE SEQUENCE [LARGE SCALE GENOMIC DNA]</scope>
    <source>
        <strain evidence="3 4">SA2-6</strain>
    </source>
</reference>
<feature type="domain" description="CwlT-like lysozyme" evidence="2">
    <location>
        <begin position="52"/>
        <end position="203"/>
    </location>
</feature>
<dbReference type="InterPro" id="IPR023346">
    <property type="entry name" value="Lysozyme-like_dom_sf"/>
</dbReference>
<dbReference type="CDD" id="cd16891">
    <property type="entry name" value="CwlT-like"/>
    <property type="match status" value="1"/>
</dbReference>
<organism evidence="3 4">
    <name type="scientific">Mesobacillus campisalis</name>
    <dbReference type="NCBI Taxonomy" id="1408103"/>
    <lineage>
        <taxon>Bacteria</taxon>
        <taxon>Bacillati</taxon>
        <taxon>Bacillota</taxon>
        <taxon>Bacilli</taxon>
        <taxon>Bacillales</taxon>
        <taxon>Bacillaceae</taxon>
        <taxon>Mesobacillus</taxon>
    </lineage>
</organism>
<dbReference type="RefSeq" id="WP_046523284.1">
    <property type="nucleotide sequence ID" value="NZ_LAYY01000007.1"/>
</dbReference>
<proteinExistence type="predicted"/>
<evidence type="ECO:0000256" key="1">
    <source>
        <dbReference type="SAM" id="Phobius"/>
    </source>
</evidence>
<dbReference type="PANTHER" id="PTHR34135:SF3">
    <property type="entry name" value="PNEUMOCOCCAL VACCINE ANTIGEN A"/>
    <property type="match status" value="1"/>
</dbReference>
<keyword evidence="4" id="KW-1185">Reference proteome</keyword>
<dbReference type="Proteomes" id="UP000034166">
    <property type="component" value="Unassembled WGS sequence"/>
</dbReference>
<keyword evidence="1" id="KW-0812">Transmembrane</keyword>
<evidence type="ECO:0000313" key="4">
    <source>
        <dbReference type="Proteomes" id="UP000034166"/>
    </source>
</evidence>
<evidence type="ECO:0000259" key="2">
    <source>
        <dbReference type="Pfam" id="PF13702"/>
    </source>
</evidence>
<sequence length="225" mass="25224">MKGKTKQIQRNFRVAMLAFGAFFLIVLFNNFVDLYDRRQLDSGPTQSGEFGEVAKYTPLLERELRSVGLEEHTVLLAAVMHQESKGKGGDPMQSSESAGMAPNSIQDPQLSIKYGVKHFQRAVARGNEKNVDFPTIVQAYNMGLGYIDFIAERGGRHSEELAKQFSMIQVNKNPETYNCGGDKSNFRYPYCYGDFSYSTKVADHMERIGFTQAVNAGVETQESSF</sequence>